<dbReference type="AlphaFoldDB" id="A0A166X584"/>
<proteinExistence type="predicted"/>
<dbReference type="EMBL" id="AZHC01000042">
    <property type="protein sequence ID" value="OAA35442.1"/>
    <property type="molecule type" value="Genomic_DNA"/>
</dbReference>
<reference evidence="1 2" key="1">
    <citation type="journal article" date="2016" name="Genome Biol. Evol.">
        <title>Divergent and convergent evolution of fungal pathogenicity.</title>
        <authorList>
            <person name="Shang Y."/>
            <person name="Xiao G."/>
            <person name="Zheng P."/>
            <person name="Cen K."/>
            <person name="Zhan S."/>
            <person name="Wang C."/>
        </authorList>
    </citation>
    <scope>NUCLEOTIDE SEQUENCE [LARGE SCALE GENOMIC DNA]</scope>
    <source>
        <strain evidence="1 2">RCEF 4871</strain>
    </source>
</reference>
<organism evidence="1 2">
    <name type="scientific">Metarhizium rileyi (strain RCEF 4871)</name>
    <name type="common">Nomuraea rileyi</name>
    <dbReference type="NCBI Taxonomy" id="1649241"/>
    <lineage>
        <taxon>Eukaryota</taxon>
        <taxon>Fungi</taxon>
        <taxon>Dikarya</taxon>
        <taxon>Ascomycota</taxon>
        <taxon>Pezizomycotina</taxon>
        <taxon>Sordariomycetes</taxon>
        <taxon>Hypocreomycetidae</taxon>
        <taxon>Hypocreales</taxon>
        <taxon>Clavicipitaceae</taxon>
        <taxon>Metarhizium</taxon>
    </lineage>
</organism>
<sequence length="174" mass="19983">MVQMLNMHQYCDGDSRLAHTELTRRQRMYWEVYIHDRFLFIMSGFPCTMVPLRTGLPLHDDTLPTHVAVGWNRLILLFQNMDDAFLSYWAAQQLPNPLLPEIMSQWIESKQAQLDQDEADALRAEEEMLVAGYGTLVELQHVDLFHHSPVAANPSVATRPLARLAPFLADTKHA</sequence>
<evidence type="ECO:0000313" key="2">
    <source>
        <dbReference type="Proteomes" id="UP000243498"/>
    </source>
</evidence>
<accession>A0A166X584</accession>
<name>A0A166X584_METRR</name>
<evidence type="ECO:0000313" key="1">
    <source>
        <dbReference type="EMBL" id="OAA35442.1"/>
    </source>
</evidence>
<comment type="caution">
    <text evidence="1">The sequence shown here is derived from an EMBL/GenBank/DDBJ whole genome shotgun (WGS) entry which is preliminary data.</text>
</comment>
<dbReference type="OrthoDB" id="2740448at2759"/>
<dbReference type="Proteomes" id="UP000243498">
    <property type="component" value="Unassembled WGS sequence"/>
</dbReference>
<gene>
    <name evidence="1" type="ORF">NOR_08021</name>
</gene>
<evidence type="ECO:0008006" key="3">
    <source>
        <dbReference type="Google" id="ProtNLM"/>
    </source>
</evidence>
<dbReference type="STRING" id="1081105.A0A166X584"/>
<protein>
    <recommendedName>
        <fullName evidence="3">Transcription factor domain-containing protein</fullName>
    </recommendedName>
</protein>
<keyword evidence="2" id="KW-1185">Reference proteome</keyword>